<dbReference type="KEGG" id="afy:BW247_02255"/>
<organism evidence="2 3">
    <name type="scientific">Acidihalobacter ferrooxydans</name>
    <dbReference type="NCBI Taxonomy" id="1765967"/>
    <lineage>
        <taxon>Bacteria</taxon>
        <taxon>Pseudomonadati</taxon>
        <taxon>Pseudomonadota</taxon>
        <taxon>Gammaproteobacteria</taxon>
        <taxon>Chromatiales</taxon>
        <taxon>Ectothiorhodospiraceae</taxon>
        <taxon>Acidihalobacter</taxon>
    </lineage>
</organism>
<dbReference type="AlphaFoldDB" id="A0A1P8UE11"/>
<accession>A0A1P8UE11</accession>
<protein>
    <recommendedName>
        <fullName evidence="1">Chorismatase FkbO/Hyg5-like N-terminal domain-containing protein</fullName>
    </recommendedName>
</protein>
<dbReference type="RefSeq" id="WP_076835441.1">
    <property type="nucleotide sequence ID" value="NZ_CP019434.1"/>
</dbReference>
<sequence>MPDPTHSAPAPFAVRYINAARRDELARDPHTLALIGFADAPWLSADDTCNFDLVLPQLAGTPLCEHWSSPTPVERIARDGLRIARNDDILFASLQLPADDIRSSAHAIYDRILELLDDSAYPHLLRVWNYFPRILDVEDGLERYQSFCVGRYHALEMLGEFEAALPAASALGSHGGPLNVYLLAAREPGIQIENPRQISAFRYPPRYSPRSPSFARALLKRWPERDHLYISGTASIVGHESRHATLLPQLEEILTNIDALIGEAHTRHGLSIRSIAELDLLKVYLREPALLEPVRDALETRLPAGAAARIYLHATVCRSDLLMEIEGLSQGTGRTLKESAAAVK</sequence>
<dbReference type="Proteomes" id="UP000243807">
    <property type="component" value="Chromosome"/>
</dbReference>
<evidence type="ECO:0000313" key="2">
    <source>
        <dbReference type="EMBL" id="APZ42063.1"/>
    </source>
</evidence>
<name>A0A1P8UE11_9GAMM</name>
<reference evidence="2 3" key="1">
    <citation type="submission" date="2017-01" db="EMBL/GenBank/DDBJ databases">
        <title>Draft sequence of Acidihalobacter ferrooxidans strain DSM 14175 (strain V8).</title>
        <authorList>
            <person name="Khaleque H.N."/>
            <person name="Ramsay J.P."/>
            <person name="Murphy R.J.T."/>
            <person name="Kaksonen A.H."/>
            <person name="Boxall N.J."/>
            <person name="Watkin E.L.J."/>
        </authorList>
    </citation>
    <scope>NUCLEOTIDE SEQUENCE [LARGE SCALE GENOMIC DNA]</scope>
    <source>
        <strain evidence="2 3">V8</strain>
    </source>
</reference>
<dbReference type="Pfam" id="PF21168">
    <property type="entry name" value="FkbO_Hyg5-like_N"/>
    <property type="match status" value="1"/>
</dbReference>
<dbReference type="OrthoDB" id="1114505at2"/>
<dbReference type="STRING" id="1765967.BW247_02255"/>
<gene>
    <name evidence="2" type="ORF">BW247_02255</name>
</gene>
<proteinExistence type="predicted"/>
<dbReference type="EMBL" id="CP019434">
    <property type="protein sequence ID" value="APZ42063.1"/>
    <property type="molecule type" value="Genomic_DNA"/>
</dbReference>
<dbReference type="Gene3D" id="3.30.1330.40">
    <property type="entry name" value="RutC-like"/>
    <property type="match status" value="1"/>
</dbReference>
<dbReference type="SUPFAM" id="SSF55298">
    <property type="entry name" value="YjgF-like"/>
    <property type="match status" value="1"/>
</dbReference>
<dbReference type="InterPro" id="IPR035959">
    <property type="entry name" value="RutC-like_sf"/>
</dbReference>
<keyword evidence="3" id="KW-1185">Reference proteome</keyword>
<dbReference type="InterPro" id="IPR049368">
    <property type="entry name" value="FkbO_Hyg5-like_N"/>
</dbReference>
<evidence type="ECO:0000313" key="3">
    <source>
        <dbReference type="Proteomes" id="UP000243807"/>
    </source>
</evidence>
<feature type="domain" description="Chorismatase FkbO/Hyg5-like N-terminal" evidence="1">
    <location>
        <begin position="65"/>
        <end position="184"/>
    </location>
</feature>
<evidence type="ECO:0000259" key="1">
    <source>
        <dbReference type="Pfam" id="PF21168"/>
    </source>
</evidence>